<reference evidence="10" key="2">
    <citation type="submission" date="2023-03" db="EMBL/GenBank/DDBJ databases">
        <authorList>
            <person name="Inwood S.N."/>
            <person name="Skelly J.G."/>
            <person name="Guhlin J."/>
            <person name="Harrop T.W.R."/>
            <person name="Goldson S.G."/>
            <person name="Dearden P.K."/>
        </authorList>
    </citation>
    <scope>NUCLEOTIDE SEQUENCE</scope>
    <source>
        <strain evidence="10">Lincoln</strain>
        <tissue evidence="10">Whole body</tissue>
    </source>
</reference>
<dbReference type="GO" id="GO:0005856">
    <property type="term" value="C:cytoskeleton"/>
    <property type="evidence" value="ECO:0007669"/>
    <property type="project" value="UniProtKB-ARBA"/>
</dbReference>
<dbReference type="InterPro" id="IPR035892">
    <property type="entry name" value="C2_domain_sf"/>
</dbReference>
<comment type="caution">
    <text evidence="10">The sequence shown here is derived from an EMBL/GenBank/DDBJ whole genome shotgun (WGS) entry which is preliminary data.</text>
</comment>
<keyword evidence="4" id="KW-0969">Cilium</keyword>
<feature type="compositionally biased region" description="Polar residues" evidence="7">
    <location>
        <begin position="447"/>
        <end position="456"/>
    </location>
</feature>
<evidence type="ECO:0000259" key="8">
    <source>
        <dbReference type="Pfam" id="PF11618"/>
    </source>
</evidence>
<feature type="domain" description="RPGRIP1 C-terminal" evidence="9">
    <location>
        <begin position="1064"/>
        <end position="1224"/>
    </location>
</feature>
<dbReference type="EMBL" id="JAQQBR010000002">
    <property type="protein sequence ID" value="KAK0180905.1"/>
    <property type="molecule type" value="Genomic_DNA"/>
</dbReference>
<keyword evidence="11" id="KW-1185">Reference proteome</keyword>
<gene>
    <name evidence="10" type="ORF">PV327_003238</name>
</gene>
<feature type="domain" description="RPGR-interacting protein 1 first C2" evidence="8">
    <location>
        <begin position="782"/>
        <end position="928"/>
    </location>
</feature>
<dbReference type="PANTHER" id="PTHR14240">
    <property type="entry name" value="RETINITIS PIGMENTOSA GTPASE REGULATOR-INTERACTING PROTEIN"/>
    <property type="match status" value="1"/>
</dbReference>
<feature type="compositionally biased region" description="Polar residues" evidence="7">
    <location>
        <begin position="1006"/>
        <end position="1030"/>
    </location>
</feature>
<evidence type="ECO:0000256" key="5">
    <source>
        <dbReference type="ARBA" id="ARBA00023273"/>
    </source>
</evidence>
<evidence type="ECO:0000259" key="9">
    <source>
        <dbReference type="Pfam" id="PF18111"/>
    </source>
</evidence>
<comment type="similarity">
    <text evidence="2">Belongs to the RPGRIP1 family.</text>
</comment>
<evidence type="ECO:0000256" key="4">
    <source>
        <dbReference type="ARBA" id="ARBA00023069"/>
    </source>
</evidence>
<evidence type="ECO:0000313" key="11">
    <source>
        <dbReference type="Proteomes" id="UP001168972"/>
    </source>
</evidence>
<reference evidence="10" key="1">
    <citation type="journal article" date="2023" name="bioRxiv">
        <title>Scaffold-level genome assemblies of two parasitoid biocontrol wasps reveal the parthenogenesis mechanism and an associated novel virus.</title>
        <authorList>
            <person name="Inwood S."/>
            <person name="Skelly J."/>
            <person name="Guhlin J."/>
            <person name="Harrop T."/>
            <person name="Goldson S."/>
            <person name="Dearden P."/>
        </authorList>
    </citation>
    <scope>NUCLEOTIDE SEQUENCE</scope>
    <source>
        <strain evidence="10">Lincoln</strain>
        <tissue evidence="10">Whole body</tissue>
    </source>
</reference>
<dbReference type="GO" id="GO:0005929">
    <property type="term" value="C:cilium"/>
    <property type="evidence" value="ECO:0007669"/>
    <property type="project" value="UniProtKB-SubCell"/>
</dbReference>
<sequence>MADDPNRDLLPVRDGSYTETYRSIIALPIDPRERHTVSKIDRDDLEDKYLRLLEEYQGLKKLSNAQEDKIKRLATKLIRVSVTPRTYLSASIDTDTDKNKNDILKMENNKLKDKISVMRNQILSHRGLRRSPSQTRRLICTSSRPTTCRSENGRTKTSTYQNFINDRDDVTVNGSFINKVGEWEEQRKQMIARIAELENKLTLSQMGCQKDKIVENVEYIRVWRQMKLNHDKLMEAEAMKKALCAQIEEMKHLLDQTTKNNGQIAETFVAEKKRLSEIDEQLTKAQENQLREKDEQIRDLMSEIKILQQHNSELINLSTKYSQVEVENVELKKKLSDSLADNYNIKSVLNNEQTNMKALQAANEQLMEKLQSTQSHIDQLTIQLKSAQNQYLNACKLNTEVETKKIDKQTSTSTLLPLYESSDTINEKDDDNSQRINQTDHDEIVESQHQLSSPNKQSREHVHTSISEINIQKYEKNPSNNTFEYRKNGLSRDEMLKLLDEAQTSRPLNSQSTISLKQIDNVSPKTYANTKYRQSSKSLRLTTSSSPRRKFIHQDKKKYQYHHHVVKQISRILKDHYRILFDEIDGESMTIYRSNLSSTSDDSINIKQKLTDEQFAISSSSCDTYDQNNNNTLSRTCNDDIKRSYENNMHHNMIDVDNEFNEIPKCICNKTERCSEDCECESMKTCETKINHQPFLLTSDDTNHQLCRPLSKSIQLETGLCCEPYKYMAGHRLIENTNNSYECKESRLSLNNEDLDDYNYIFEKEDNTGTIIEAPDQYSSVMLTDQEDLVEIHILALQFSSVFENTLFNESDNNIERLLCISCKFYGEKPIASSMIKYPELKFNSSCIYRIPDLDKFFNNITDNPVDLQLHVVIYGNFSYVMAHGKIDVKDILTHPQNKIHCIVNMESLVPCFYKKNIGQLSLWIRLSCDMDRVKLFKEQNTIEKTDGISAIDCDNANEKLSINSQSGNDESMPLIVEMLHEQKHTKPFDINTDKCDFISKSSDTLENPQEVQYEKPSNISETKTESSFAELSEEPRKPGQPTNLVKETDNSIRNTNLEIDDSNDTIVIKILRLKLVQGCPLLQHPDIHRLFVEFSFLGKSGFEYETESVSIPKSHTENMRFKYQKKIYINKKRHSNERNYLHGILCDEKNPNVQFNIVSEPLDEEMETKECIDVGHAYLNLKNHVLGKGDPDIFLTVKNPENTDVVGVLKISIIGLNNIRQLLSKSTSVEES</sequence>
<dbReference type="InterPro" id="IPR031139">
    <property type="entry name" value="RPGRIP1_fam"/>
</dbReference>
<feature type="coiled-coil region" evidence="6">
    <location>
        <begin position="233"/>
        <end position="390"/>
    </location>
</feature>
<dbReference type="Pfam" id="PF18111">
    <property type="entry name" value="RPGR1_C"/>
    <property type="match status" value="1"/>
</dbReference>
<feature type="region of interest" description="Disordered" evidence="7">
    <location>
        <begin position="1006"/>
        <end position="1050"/>
    </location>
</feature>
<feature type="compositionally biased region" description="Polar residues" evidence="7">
    <location>
        <begin position="1041"/>
        <end position="1050"/>
    </location>
</feature>
<evidence type="ECO:0000256" key="3">
    <source>
        <dbReference type="ARBA" id="ARBA00023054"/>
    </source>
</evidence>
<keyword evidence="3 6" id="KW-0175">Coiled coil</keyword>
<organism evidence="10 11">
    <name type="scientific">Microctonus hyperodae</name>
    <name type="common">Parasitoid wasp</name>
    <dbReference type="NCBI Taxonomy" id="165561"/>
    <lineage>
        <taxon>Eukaryota</taxon>
        <taxon>Metazoa</taxon>
        <taxon>Ecdysozoa</taxon>
        <taxon>Arthropoda</taxon>
        <taxon>Hexapoda</taxon>
        <taxon>Insecta</taxon>
        <taxon>Pterygota</taxon>
        <taxon>Neoptera</taxon>
        <taxon>Endopterygota</taxon>
        <taxon>Hymenoptera</taxon>
        <taxon>Apocrita</taxon>
        <taxon>Ichneumonoidea</taxon>
        <taxon>Braconidae</taxon>
        <taxon>Euphorinae</taxon>
        <taxon>Microctonus</taxon>
    </lineage>
</organism>
<feature type="region of interest" description="Disordered" evidence="7">
    <location>
        <begin position="443"/>
        <end position="464"/>
    </location>
</feature>
<dbReference type="InterPro" id="IPR021656">
    <property type="entry name" value="C2-C2_1"/>
</dbReference>
<dbReference type="Gene3D" id="2.60.40.150">
    <property type="entry name" value="C2 domain"/>
    <property type="match status" value="2"/>
</dbReference>
<dbReference type="AlphaFoldDB" id="A0AA39G4I7"/>
<evidence type="ECO:0000256" key="6">
    <source>
        <dbReference type="SAM" id="Coils"/>
    </source>
</evidence>
<name>A0AA39G4I7_MICHY</name>
<comment type="subcellular location">
    <subcellularLocation>
        <location evidence="1">Cell projection</location>
        <location evidence="1">Cilium</location>
    </subcellularLocation>
</comment>
<proteinExistence type="inferred from homology"/>
<evidence type="ECO:0000256" key="2">
    <source>
        <dbReference type="ARBA" id="ARBA00006042"/>
    </source>
</evidence>
<dbReference type="InterPro" id="IPR041091">
    <property type="entry name" value="RPGRIP1_C"/>
</dbReference>
<evidence type="ECO:0000313" key="10">
    <source>
        <dbReference type="EMBL" id="KAK0180905.1"/>
    </source>
</evidence>
<evidence type="ECO:0000256" key="1">
    <source>
        <dbReference type="ARBA" id="ARBA00004138"/>
    </source>
</evidence>
<evidence type="ECO:0008006" key="12">
    <source>
        <dbReference type="Google" id="ProtNLM"/>
    </source>
</evidence>
<accession>A0AA39G4I7</accession>
<evidence type="ECO:0000256" key="7">
    <source>
        <dbReference type="SAM" id="MobiDB-lite"/>
    </source>
</evidence>
<protein>
    <recommendedName>
        <fullName evidence="12">Protein fantom</fullName>
    </recommendedName>
</protein>
<keyword evidence="5" id="KW-0966">Cell projection</keyword>
<dbReference type="Proteomes" id="UP001168972">
    <property type="component" value="Unassembled WGS sequence"/>
</dbReference>
<dbReference type="Pfam" id="PF11618">
    <property type="entry name" value="C2-C2_1"/>
    <property type="match status" value="1"/>
</dbReference>
<dbReference type="SUPFAM" id="SSF49562">
    <property type="entry name" value="C2 domain (Calcium/lipid-binding domain, CaLB)"/>
    <property type="match status" value="1"/>
</dbReference>